<evidence type="ECO:0000313" key="1">
    <source>
        <dbReference type="EMBL" id="EGG01610.1"/>
    </source>
</evidence>
<dbReference type="KEGG" id="mlr:MELLADRAFT_66946"/>
<sequence length="364" mass="41346">MEPNPQPILPLRLTGVFRLDNLIAGRTNASNPLRYYSATILVTHDSFLQKTILVADDMFTAALTTGVAYNISGNVINRFHGYPPILFPDYLTLPPSQVLYYRKGDIADAINIRASGEILKKCYREAWQDFSMTVKHVDWDPSDMCQIPFICEYIYKTSAVNNITYEGMSIGATVHVQGVVRGFCELRDTWVLSNVRNEVEKKVNLCLSLLFVLCIDERQNLRRCGTQAALSTTSTHARFSFDYFNLARLIKSLRQRFDIQTSVQDFDHLDIVSRWIGSLQEPVHYLANAMSARSIHHAIEPYFGVIEGNGALAVLEYGRHTLVAASSDLTIDSIRVIWPKHGLGFFCGYHQWYTFKFVVLNNDI</sequence>
<dbReference type="AlphaFoldDB" id="F4S178"/>
<gene>
    <name evidence="1" type="ORF">MELLADRAFT_66946</name>
</gene>
<keyword evidence="2" id="KW-1185">Reference proteome</keyword>
<dbReference type="GeneID" id="18930737"/>
<dbReference type="Proteomes" id="UP000001072">
    <property type="component" value="Unassembled WGS sequence"/>
</dbReference>
<dbReference type="VEuPathDB" id="FungiDB:MELLADRAFT_66946"/>
<name>F4S178_MELLP</name>
<organism evidence="2">
    <name type="scientific">Melampsora larici-populina (strain 98AG31 / pathotype 3-4-7)</name>
    <name type="common">Poplar leaf rust fungus</name>
    <dbReference type="NCBI Taxonomy" id="747676"/>
    <lineage>
        <taxon>Eukaryota</taxon>
        <taxon>Fungi</taxon>
        <taxon>Dikarya</taxon>
        <taxon>Basidiomycota</taxon>
        <taxon>Pucciniomycotina</taxon>
        <taxon>Pucciniomycetes</taxon>
        <taxon>Pucciniales</taxon>
        <taxon>Melampsoraceae</taxon>
        <taxon>Melampsora</taxon>
    </lineage>
</organism>
<evidence type="ECO:0000313" key="2">
    <source>
        <dbReference type="Proteomes" id="UP000001072"/>
    </source>
</evidence>
<dbReference type="HOGENOM" id="CLU_760925_0_0_1"/>
<protein>
    <submittedName>
        <fullName evidence="1">Uncharacterized protein</fullName>
    </submittedName>
</protein>
<reference evidence="2" key="1">
    <citation type="journal article" date="2011" name="Proc. Natl. Acad. Sci. U.S.A.">
        <title>Obligate biotrophy features unraveled by the genomic analysis of rust fungi.</title>
        <authorList>
            <person name="Duplessis S."/>
            <person name="Cuomo C.A."/>
            <person name="Lin Y.-C."/>
            <person name="Aerts A."/>
            <person name="Tisserant E."/>
            <person name="Veneault-Fourrey C."/>
            <person name="Joly D.L."/>
            <person name="Hacquard S."/>
            <person name="Amselem J."/>
            <person name="Cantarel B.L."/>
            <person name="Chiu R."/>
            <person name="Coutinho P.M."/>
            <person name="Feau N."/>
            <person name="Field M."/>
            <person name="Frey P."/>
            <person name="Gelhaye E."/>
            <person name="Goldberg J."/>
            <person name="Grabherr M.G."/>
            <person name="Kodira C.D."/>
            <person name="Kohler A."/>
            <person name="Kuees U."/>
            <person name="Lindquist E.A."/>
            <person name="Lucas S.M."/>
            <person name="Mago R."/>
            <person name="Mauceli E."/>
            <person name="Morin E."/>
            <person name="Murat C."/>
            <person name="Pangilinan J.L."/>
            <person name="Park R."/>
            <person name="Pearson M."/>
            <person name="Quesneville H."/>
            <person name="Rouhier N."/>
            <person name="Sakthikumar S."/>
            <person name="Salamov A.A."/>
            <person name="Schmutz J."/>
            <person name="Selles B."/>
            <person name="Shapiro H."/>
            <person name="Tanguay P."/>
            <person name="Tuskan G.A."/>
            <person name="Henrissat B."/>
            <person name="Van de Peer Y."/>
            <person name="Rouze P."/>
            <person name="Ellis J.G."/>
            <person name="Dodds P.N."/>
            <person name="Schein J.E."/>
            <person name="Zhong S."/>
            <person name="Hamelin R.C."/>
            <person name="Grigoriev I.V."/>
            <person name="Szabo L.J."/>
            <person name="Martin F."/>
        </authorList>
    </citation>
    <scope>NUCLEOTIDE SEQUENCE [LARGE SCALE GENOMIC DNA]</scope>
    <source>
        <strain evidence="2">98AG31 / pathotype 3-4-7</strain>
    </source>
</reference>
<proteinExistence type="predicted"/>
<dbReference type="RefSeq" id="XP_007415201.1">
    <property type="nucleotide sequence ID" value="XM_007415139.1"/>
</dbReference>
<accession>F4S178</accession>
<dbReference type="InParanoid" id="F4S178"/>
<dbReference type="EMBL" id="GL883137">
    <property type="protein sequence ID" value="EGG01610.1"/>
    <property type="molecule type" value="Genomic_DNA"/>
</dbReference>